<dbReference type="Proteomes" id="UP000697927">
    <property type="component" value="Unassembled WGS sequence"/>
</dbReference>
<keyword evidence="2" id="KW-1185">Reference proteome</keyword>
<comment type="caution">
    <text evidence="1">The sequence shown here is derived from an EMBL/GenBank/DDBJ whole genome shotgun (WGS) entry which is preliminary data.</text>
</comment>
<dbReference type="InterPro" id="IPR004375">
    <property type="entry name" value="NanQ/TabA/YiaL"/>
</dbReference>
<dbReference type="EMBL" id="SOYS01000002">
    <property type="protein sequence ID" value="NIY47432.1"/>
    <property type="molecule type" value="Genomic_DNA"/>
</dbReference>
<dbReference type="NCBIfam" id="TIGR00022">
    <property type="entry name" value="YhcH/YjgK/YiaL family protein"/>
    <property type="match status" value="1"/>
</dbReference>
<name>A0ABX0VKD8_9ENTR</name>
<dbReference type="PANTHER" id="PTHR34986">
    <property type="entry name" value="EVOLVED BETA-GALACTOSIDASE SUBUNIT BETA"/>
    <property type="match status" value="1"/>
</dbReference>
<protein>
    <submittedName>
        <fullName evidence="1">DUF386 domain-containing protein</fullName>
    </submittedName>
</protein>
<proteinExistence type="predicted"/>
<dbReference type="RefSeq" id="WP_167609301.1">
    <property type="nucleotide sequence ID" value="NZ_SOYS01000002.1"/>
</dbReference>
<organism evidence="1 2">
    <name type="scientific">Cedecea colo</name>
    <dbReference type="NCBI Taxonomy" id="2552946"/>
    <lineage>
        <taxon>Bacteria</taxon>
        <taxon>Pseudomonadati</taxon>
        <taxon>Pseudomonadota</taxon>
        <taxon>Gammaproteobacteria</taxon>
        <taxon>Enterobacterales</taxon>
        <taxon>Enterobacteriaceae</taxon>
        <taxon>Cedecea</taxon>
    </lineage>
</organism>
<accession>A0ABX0VKD8</accession>
<gene>
    <name evidence="1" type="ORF">E2L00_07785</name>
</gene>
<dbReference type="InterPro" id="IPR037012">
    <property type="entry name" value="NanQ/TabA/YiaL_sf"/>
</dbReference>
<dbReference type="Gene3D" id="2.60.120.370">
    <property type="entry name" value="YhcH/YjgK/YiaL"/>
    <property type="match status" value="1"/>
</dbReference>
<dbReference type="SUPFAM" id="SSF51197">
    <property type="entry name" value="Clavaminate synthase-like"/>
    <property type="match status" value="1"/>
</dbReference>
<sequence length="157" mass="17424">MIIDKLSNAASNPVYPQAIRHALRAIVANKPQQLANGKYPIEGELIYFSVFDGKTKPLEEQRPELHARYIDIHIVLEGEELIGAAPIEQRQQPDGEFDEQNDIGFFRGMGCETLIKLLPGDLAILFPGELHRPMATSGTPGALRKIVAKIDVNLIKE</sequence>
<dbReference type="Pfam" id="PF04074">
    <property type="entry name" value="DUF386"/>
    <property type="match status" value="1"/>
</dbReference>
<evidence type="ECO:0000313" key="1">
    <source>
        <dbReference type="EMBL" id="NIY47432.1"/>
    </source>
</evidence>
<dbReference type="PANTHER" id="PTHR34986:SF1">
    <property type="entry name" value="PROTEIN YIAL"/>
    <property type="match status" value="1"/>
</dbReference>
<evidence type="ECO:0000313" key="2">
    <source>
        <dbReference type="Proteomes" id="UP000697927"/>
    </source>
</evidence>
<reference evidence="1 2" key="1">
    <citation type="journal article" date="2020" name="Microorganisms">
        <title>Polyphasic Characterisation of Cedecea colo sp. nov., a New Enteric Bacterium Isolated from the Koala Hindgut.</title>
        <authorList>
            <person name="Boath J.M."/>
            <person name="Dakhal S."/>
            <person name="Van T.T.H."/>
            <person name="Moore R.J."/>
            <person name="Dekiwadia C."/>
            <person name="Macreadie I.G."/>
        </authorList>
    </citation>
    <scope>NUCLEOTIDE SEQUENCE [LARGE SCALE GENOMIC DNA]</scope>
    <source>
        <strain evidence="1 2">ZA</strain>
    </source>
</reference>